<feature type="binding site" evidence="11">
    <location>
        <position position="165"/>
    </location>
    <ligand>
        <name>CTP</name>
        <dbReference type="ChEBI" id="CHEBI:37563"/>
    </ligand>
</feature>
<comment type="subunit">
    <text evidence="11">Homodimer.</text>
</comment>
<feature type="binding site" evidence="11">
    <location>
        <position position="165"/>
    </location>
    <ligand>
        <name>ATP</name>
        <dbReference type="ChEBI" id="CHEBI:30616"/>
    </ligand>
</feature>
<dbReference type="SUPFAM" id="SSF81301">
    <property type="entry name" value="Nucleotidyltransferase"/>
    <property type="match status" value="1"/>
</dbReference>
<comment type="caution">
    <text evidence="15">The sequence shown here is derived from an EMBL/GenBank/DDBJ whole genome shotgun (WGS) entry which is preliminary data.</text>
</comment>
<dbReference type="PATRIC" id="fig|883113.3.peg.1523"/>
<evidence type="ECO:0000256" key="2">
    <source>
        <dbReference type="ARBA" id="ARBA00022679"/>
    </source>
</evidence>
<evidence type="ECO:0000256" key="11">
    <source>
        <dbReference type="HAMAP-Rule" id="MF_01263"/>
    </source>
</evidence>
<dbReference type="CDD" id="cd05398">
    <property type="entry name" value="NT_ClassII-CCAase"/>
    <property type="match status" value="1"/>
</dbReference>
<feature type="binding site" evidence="11">
    <location>
        <position position="159"/>
    </location>
    <ligand>
        <name>ATP</name>
        <dbReference type="ChEBI" id="CHEBI:30616"/>
    </ligand>
</feature>
<feature type="domain" description="Poly A polymerase head" evidence="12">
    <location>
        <begin position="27"/>
        <end position="147"/>
    </location>
</feature>
<dbReference type="Gene3D" id="3.30.460.10">
    <property type="entry name" value="Beta Polymerase, domain 2"/>
    <property type="match status" value="1"/>
</dbReference>
<evidence type="ECO:0000259" key="14">
    <source>
        <dbReference type="Pfam" id="PF13735"/>
    </source>
</evidence>
<keyword evidence="4 11" id="KW-0548">Nucleotidyltransferase</keyword>
<comment type="cofactor">
    <cofactor evidence="1 11">
        <name>Mg(2+)</name>
        <dbReference type="ChEBI" id="CHEBI:18420"/>
    </cofactor>
</comment>
<keyword evidence="5 11" id="KW-0479">Metal-binding</keyword>
<dbReference type="Gene3D" id="1.10.246.80">
    <property type="match status" value="1"/>
</dbReference>
<feature type="binding site" evidence="11">
    <location>
        <position position="45"/>
    </location>
    <ligand>
        <name>Mg(2+)</name>
        <dbReference type="ChEBI" id="CHEBI:18420"/>
    </ligand>
</feature>
<feature type="binding site" evidence="11">
    <location>
        <position position="162"/>
    </location>
    <ligand>
        <name>CTP</name>
        <dbReference type="ChEBI" id="CHEBI:37563"/>
    </ligand>
</feature>
<dbReference type="eggNOG" id="COG0617">
    <property type="taxonomic scope" value="Bacteria"/>
</dbReference>
<dbReference type="InterPro" id="IPR043519">
    <property type="entry name" value="NT_sf"/>
</dbReference>
<evidence type="ECO:0000256" key="10">
    <source>
        <dbReference type="ARBA" id="ARBA00022884"/>
    </source>
</evidence>
<dbReference type="Proteomes" id="UP000006190">
    <property type="component" value="Unassembled WGS sequence"/>
</dbReference>
<evidence type="ECO:0000256" key="3">
    <source>
        <dbReference type="ARBA" id="ARBA00022694"/>
    </source>
</evidence>
<dbReference type="NCBIfam" id="NF009814">
    <property type="entry name" value="PRK13299.1"/>
    <property type="match status" value="1"/>
</dbReference>
<reference evidence="15 16" key="1">
    <citation type="submission" date="2012-01" db="EMBL/GenBank/DDBJ databases">
        <title>The Genome Sequence of Facklamia languida CCUG 37842.</title>
        <authorList>
            <consortium name="The Broad Institute Genome Sequencing Platform"/>
            <person name="Earl A."/>
            <person name="Ward D."/>
            <person name="Feldgarden M."/>
            <person name="Gevers D."/>
            <person name="Huys G."/>
            <person name="Young S.K."/>
            <person name="Zeng Q."/>
            <person name="Gargeya S."/>
            <person name="Fitzgerald M."/>
            <person name="Haas B."/>
            <person name="Abouelleil A."/>
            <person name="Alvarado L."/>
            <person name="Arachchi H.M."/>
            <person name="Berlin A."/>
            <person name="Chapman S.B."/>
            <person name="Gearin G."/>
            <person name="Goldberg J."/>
            <person name="Griggs A."/>
            <person name="Gujja S."/>
            <person name="Hansen M."/>
            <person name="Heiman D."/>
            <person name="Howarth C."/>
            <person name="Larimer J."/>
            <person name="Lui A."/>
            <person name="MacDonald P.J.P."/>
            <person name="McCowen C."/>
            <person name="Montmayeur A."/>
            <person name="Murphy C."/>
            <person name="Neiman D."/>
            <person name="Pearson M."/>
            <person name="Priest M."/>
            <person name="Roberts A."/>
            <person name="Saif S."/>
            <person name="Shea T."/>
            <person name="Sisk P."/>
            <person name="Stolte C."/>
            <person name="Sykes S."/>
            <person name="Wortman J."/>
            <person name="Nusbaum C."/>
            <person name="Birren B."/>
        </authorList>
    </citation>
    <scope>NUCLEOTIDE SEQUENCE [LARGE SCALE GENOMIC DNA]</scope>
    <source>
        <strain evidence="15 16">CCUG 37842</strain>
    </source>
</reference>
<proteinExistence type="inferred from homology"/>
<dbReference type="GO" id="GO:0001680">
    <property type="term" value="P:tRNA 3'-terminal CCA addition"/>
    <property type="evidence" value="ECO:0007669"/>
    <property type="project" value="UniProtKB-UniRule"/>
</dbReference>
<evidence type="ECO:0000256" key="6">
    <source>
        <dbReference type="ARBA" id="ARBA00022741"/>
    </source>
</evidence>
<evidence type="ECO:0000256" key="5">
    <source>
        <dbReference type="ARBA" id="ARBA00022723"/>
    </source>
</evidence>
<feature type="binding site" evidence="11">
    <location>
        <position position="116"/>
    </location>
    <ligand>
        <name>ATP</name>
        <dbReference type="ChEBI" id="CHEBI:30616"/>
    </ligand>
</feature>
<comment type="miscellaneous">
    <text evidence="11">A single active site specifically recognizes both ATP and CTP and is responsible for their addition.</text>
</comment>
<dbReference type="Gene3D" id="1.10.3090.10">
    <property type="entry name" value="cca-adding enzyme, domain 2"/>
    <property type="match status" value="1"/>
</dbReference>
<feature type="binding site" evidence="11">
    <location>
        <position position="32"/>
    </location>
    <ligand>
        <name>CTP</name>
        <dbReference type="ChEBI" id="CHEBI:37563"/>
    </ligand>
</feature>
<sequence>MKLQLTHPLFQKAIPVLEKIESHGYEAYFVGGCVRDSLLGQVISDIDIASSAFPQEIQAIFPKHFDVGIDHGTVVVLHQGEAYEITTFRTESTYTDHRRPDQVAFVRNLEEDTLRRDFTMNAMAIDRQGQVYDYHQGYQDLENQLIRAVGRPHARFEEDALRMMRGVRFASQLGFKIESATFQAIQDLASQLQHISIERIRIEFEKLMLGRYLDQAAAEIEASQLLDYFPQADDLDYRQGLTYLIDQTQPEAIKNPALVWGLLMIGMGVKPGQMKPVLRAWTLSNDLIDRVLAFVALDRTYQARALTTEDYYPYCQKDMATYGQYLQGLGRHEEADRLVQAYQDLPIHHRQDIAINGRQVMDLLDLTKGGPLIGQVLAQVEAAILKGDLVNEEAAIRDFIQQGDWD</sequence>
<evidence type="ECO:0000259" key="12">
    <source>
        <dbReference type="Pfam" id="PF01743"/>
    </source>
</evidence>
<keyword evidence="7 11" id="KW-0692">RNA repair</keyword>
<feature type="binding site" evidence="11">
    <location>
        <position position="162"/>
    </location>
    <ligand>
        <name>ATP</name>
        <dbReference type="ChEBI" id="CHEBI:30616"/>
    </ligand>
</feature>
<comment type="function">
    <text evidence="11">Catalyzes the addition and repair of the essential 3'-terminal CCA sequence in tRNAs without using a nucleic acid template. Adds these three nucleotides in the order of C, C, and A to the tRNA nucleotide-73, using CTP and ATP as substrates and producing inorganic pyrophosphate. tRNA 3'-terminal CCA addition is required both for tRNA processing and repair. Also involved in tRNA surveillance by mediating tandem CCA addition to generate a CCACCA at the 3' terminus of unstable tRNAs. While stable tRNAs receive only 3'-terminal CCA, unstable tRNAs are marked with CCACCA and rapidly degraded.</text>
</comment>
<dbReference type="Pfam" id="PF01743">
    <property type="entry name" value="PolyA_pol"/>
    <property type="match status" value="1"/>
</dbReference>
<feature type="binding site" evidence="11">
    <location>
        <position position="159"/>
    </location>
    <ligand>
        <name>CTP</name>
        <dbReference type="ChEBI" id="CHEBI:37563"/>
    </ligand>
</feature>
<dbReference type="PANTHER" id="PTHR46173">
    <property type="entry name" value="CCA TRNA NUCLEOTIDYLTRANSFERASE 1, MITOCHONDRIAL"/>
    <property type="match status" value="1"/>
</dbReference>
<dbReference type="RefSeq" id="WP_006309754.1">
    <property type="nucleotide sequence ID" value="NZ_JH601133.1"/>
</dbReference>
<feature type="binding site" evidence="11">
    <location>
        <position position="35"/>
    </location>
    <ligand>
        <name>ATP</name>
        <dbReference type="ChEBI" id="CHEBI:30616"/>
    </ligand>
</feature>
<evidence type="ECO:0000256" key="9">
    <source>
        <dbReference type="ARBA" id="ARBA00022842"/>
    </source>
</evidence>
<dbReference type="Pfam" id="PF12627">
    <property type="entry name" value="PolyA_pol_RNAbd"/>
    <property type="match status" value="1"/>
</dbReference>
<feature type="binding site" evidence="11">
    <location>
        <position position="35"/>
    </location>
    <ligand>
        <name>CTP</name>
        <dbReference type="ChEBI" id="CHEBI:37563"/>
    </ligand>
</feature>
<evidence type="ECO:0000256" key="7">
    <source>
        <dbReference type="ARBA" id="ARBA00022800"/>
    </source>
</evidence>
<keyword evidence="3 11" id="KW-0819">tRNA processing</keyword>
<keyword evidence="9 11" id="KW-0460">Magnesium</keyword>
<evidence type="ECO:0000256" key="4">
    <source>
        <dbReference type="ARBA" id="ARBA00022695"/>
    </source>
</evidence>
<accession>H3NKY2</accession>
<dbReference type="GO" id="GO:0042245">
    <property type="term" value="P:RNA repair"/>
    <property type="evidence" value="ECO:0007669"/>
    <property type="project" value="UniProtKB-KW"/>
</dbReference>
<feature type="binding site" evidence="11">
    <location>
        <position position="116"/>
    </location>
    <ligand>
        <name>CTP</name>
        <dbReference type="ChEBI" id="CHEBI:37563"/>
    </ligand>
</feature>
<name>H3NKY2_9LACT</name>
<dbReference type="OrthoDB" id="9805698at2"/>
<dbReference type="GO" id="GO:0000287">
    <property type="term" value="F:magnesium ion binding"/>
    <property type="evidence" value="ECO:0007669"/>
    <property type="project" value="UniProtKB-UniRule"/>
</dbReference>
<dbReference type="PANTHER" id="PTHR46173:SF1">
    <property type="entry name" value="CCA TRNA NUCLEOTIDYLTRANSFERASE 1, MITOCHONDRIAL"/>
    <property type="match status" value="1"/>
</dbReference>
<dbReference type="HOGENOM" id="CLU_015961_3_0_9"/>
<dbReference type="GO" id="GO:0004810">
    <property type="term" value="F:CCA tRNA nucleotidyltransferase activity"/>
    <property type="evidence" value="ECO:0007669"/>
    <property type="project" value="UniProtKB-UniRule"/>
</dbReference>
<gene>
    <name evidence="11" type="primary">cca</name>
    <name evidence="15" type="ORF">HMPREF9708_01521</name>
</gene>
<comment type="catalytic activity">
    <reaction evidence="11">
        <text>a tRNA precursor + 2 CTP + ATP = a tRNA with a 3' CCA end + 3 diphosphate</text>
        <dbReference type="Rhea" id="RHEA:14433"/>
        <dbReference type="Rhea" id="RHEA-COMP:10465"/>
        <dbReference type="Rhea" id="RHEA-COMP:10468"/>
        <dbReference type="ChEBI" id="CHEBI:30616"/>
        <dbReference type="ChEBI" id="CHEBI:33019"/>
        <dbReference type="ChEBI" id="CHEBI:37563"/>
        <dbReference type="ChEBI" id="CHEBI:74896"/>
        <dbReference type="ChEBI" id="CHEBI:83071"/>
        <dbReference type="EC" id="2.7.7.72"/>
    </reaction>
</comment>
<organism evidence="15 16">
    <name type="scientific">Facklamia languida CCUG 37842</name>
    <dbReference type="NCBI Taxonomy" id="883113"/>
    <lineage>
        <taxon>Bacteria</taxon>
        <taxon>Bacillati</taxon>
        <taxon>Bacillota</taxon>
        <taxon>Bacilli</taxon>
        <taxon>Lactobacillales</taxon>
        <taxon>Aerococcaceae</taxon>
        <taxon>Facklamia</taxon>
    </lineage>
</organism>
<evidence type="ECO:0000256" key="8">
    <source>
        <dbReference type="ARBA" id="ARBA00022840"/>
    </source>
</evidence>
<dbReference type="STRING" id="883113.HMPREF9708_01521"/>
<feature type="domain" description="CCA-adding enzyme C-terminal" evidence="14">
    <location>
        <begin position="255"/>
        <end position="400"/>
    </location>
</feature>
<keyword evidence="6 11" id="KW-0547">Nucleotide-binding</keyword>
<feature type="domain" description="tRNA nucleotidyltransferase/poly(A) polymerase RNA and SrmB- binding" evidence="13">
    <location>
        <begin position="174"/>
        <end position="233"/>
    </location>
</feature>
<dbReference type="AlphaFoldDB" id="H3NKY2"/>
<feature type="binding site" evidence="11">
    <location>
        <position position="32"/>
    </location>
    <ligand>
        <name>ATP</name>
        <dbReference type="ChEBI" id="CHEBI:30616"/>
    </ligand>
</feature>
<feature type="binding site" evidence="11">
    <location>
        <position position="168"/>
    </location>
    <ligand>
        <name>ATP</name>
        <dbReference type="ChEBI" id="CHEBI:30616"/>
    </ligand>
</feature>
<evidence type="ECO:0000313" key="16">
    <source>
        <dbReference type="Proteomes" id="UP000006190"/>
    </source>
</evidence>
<feature type="binding site" evidence="11">
    <location>
        <position position="47"/>
    </location>
    <ligand>
        <name>Mg(2+)</name>
        <dbReference type="ChEBI" id="CHEBI:18420"/>
    </ligand>
</feature>
<dbReference type="GO" id="GO:0000049">
    <property type="term" value="F:tRNA binding"/>
    <property type="evidence" value="ECO:0007669"/>
    <property type="project" value="UniProtKB-UniRule"/>
</dbReference>
<comment type="catalytic activity">
    <reaction evidence="11">
        <text>a tRNA with a 3' CCA end + 2 CTP + ATP = a tRNA with a 3' CCACCA end + 3 diphosphate</text>
        <dbReference type="Rhea" id="RHEA:76235"/>
        <dbReference type="Rhea" id="RHEA-COMP:10468"/>
        <dbReference type="Rhea" id="RHEA-COMP:18655"/>
        <dbReference type="ChEBI" id="CHEBI:30616"/>
        <dbReference type="ChEBI" id="CHEBI:33019"/>
        <dbReference type="ChEBI" id="CHEBI:37563"/>
        <dbReference type="ChEBI" id="CHEBI:83071"/>
        <dbReference type="ChEBI" id="CHEBI:195187"/>
    </reaction>
</comment>
<dbReference type="EMBL" id="AGEG01000016">
    <property type="protein sequence ID" value="EHR36260.1"/>
    <property type="molecule type" value="Genomic_DNA"/>
</dbReference>
<evidence type="ECO:0000259" key="13">
    <source>
        <dbReference type="Pfam" id="PF12627"/>
    </source>
</evidence>
<evidence type="ECO:0000313" key="15">
    <source>
        <dbReference type="EMBL" id="EHR36260.1"/>
    </source>
</evidence>
<comment type="similarity">
    <text evidence="11">Belongs to the tRNA nucleotidyltransferase/poly(A) polymerase family. Bacterial CCA-adding enzyme type 3 subfamily.</text>
</comment>
<dbReference type="Pfam" id="PF13735">
    <property type="entry name" value="tRNA_NucTran2_2"/>
    <property type="match status" value="1"/>
</dbReference>
<dbReference type="SUPFAM" id="SSF81891">
    <property type="entry name" value="Poly A polymerase C-terminal region-like"/>
    <property type="match status" value="1"/>
</dbReference>
<evidence type="ECO:0000256" key="1">
    <source>
        <dbReference type="ARBA" id="ARBA00001946"/>
    </source>
</evidence>
<keyword evidence="10 11" id="KW-0694">RNA-binding</keyword>
<dbReference type="InterPro" id="IPR002646">
    <property type="entry name" value="PolA_pol_head_dom"/>
</dbReference>
<dbReference type="InterPro" id="IPR023068">
    <property type="entry name" value="CCA-adding_enz_firmicutes"/>
</dbReference>
<dbReference type="InterPro" id="IPR032828">
    <property type="entry name" value="PolyA_RNA-bd"/>
</dbReference>
<protein>
    <recommendedName>
        <fullName evidence="11">CCA-adding enzyme</fullName>
        <ecNumber evidence="11">2.7.7.72</ecNumber>
    </recommendedName>
    <alternativeName>
        <fullName evidence="11">CCA tRNA nucleotidyltransferase</fullName>
    </alternativeName>
    <alternativeName>
        <fullName evidence="11">tRNA CCA-pyrophosphorylase</fullName>
    </alternativeName>
    <alternativeName>
        <fullName evidence="11">tRNA adenylyl-/cytidylyl- transferase</fullName>
    </alternativeName>
    <alternativeName>
        <fullName evidence="11">tRNA nucleotidyltransferase</fullName>
    </alternativeName>
    <alternativeName>
        <fullName evidence="11">tRNA-NT</fullName>
    </alternativeName>
</protein>
<dbReference type="HAMAP" id="MF_01263">
    <property type="entry name" value="CCA_bact_type3"/>
    <property type="match status" value="1"/>
</dbReference>
<dbReference type="GO" id="GO:0160016">
    <property type="term" value="F:CCACCA tRNA nucleotidyltransferase activity"/>
    <property type="evidence" value="ECO:0007669"/>
    <property type="project" value="RHEA"/>
</dbReference>
<dbReference type="GO" id="GO:0005524">
    <property type="term" value="F:ATP binding"/>
    <property type="evidence" value="ECO:0007669"/>
    <property type="project" value="UniProtKB-UniRule"/>
</dbReference>
<keyword evidence="8 11" id="KW-0067">ATP-binding</keyword>
<dbReference type="InterPro" id="IPR032810">
    <property type="entry name" value="CCA-adding_enz_C"/>
</dbReference>
<dbReference type="EC" id="2.7.7.72" evidence="11"/>
<keyword evidence="2 11" id="KW-0808">Transferase</keyword>
<keyword evidence="16" id="KW-1185">Reference proteome</keyword>
<dbReference type="InterPro" id="IPR050264">
    <property type="entry name" value="Bact_CCA-adding_enz_type3_sf"/>
</dbReference>
<feature type="binding site" evidence="11">
    <location>
        <position position="168"/>
    </location>
    <ligand>
        <name>CTP</name>
        <dbReference type="ChEBI" id="CHEBI:37563"/>
    </ligand>
</feature>